<feature type="domain" description="DDH" evidence="1">
    <location>
        <begin position="19"/>
        <end position="160"/>
    </location>
</feature>
<feature type="domain" description="DHHA1" evidence="2">
    <location>
        <begin position="238"/>
        <end position="313"/>
    </location>
</feature>
<dbReference type="GO" id="GO:0003676">
    <property type="term" value="F:nucleic acid binding"/>
    <property type="evidence" value="ECO:0007669"/>
    <property type="project" value="InterPro"/>
</dbReference>
<proteinExistence type="predicted"/>
<dbReference type="PANTHER" id="PTHR47618">
    <property type="entry name" value="BIFUNCTIONAL OLIGORIBONUCLEASE AND PAP PHOSPHATASE NRNA"/>
    <property type="match status" value="1"/>
</dbReference>
<gene>
    <name evidence="3" type="ORF">H8E41_08330</name>
</gene>
<evidence type="ECO:0000313" key="3">
    <source>
        <dbReference type="EMBL" id="MBC8317901.1"/>
    </source>
</evidence>
<dbReference type="SUPFAM" id="SSF64182">
    <property type="entry name" value="DHH phosphoesterases"/>
    <property type="match status" value="1"/>
</dbReference>
<dbReference type="Gene3D" id="3.10.310.30">
    <property type="match status" value="1"/>
</dbReference>
<evidence type="ECO:0000313" key="4">
    <source>
        <dbReference type="Proteomes" id="UP000614424"/>
    </source>
</evidence>
<dbReference type="InterPro" id="IPR051319">
    <property type="entry name" value="Oligoribo/pAp-PDE_c-di-AMP_PDE"/>
</dbReference>
<dbReference type="InterPro" id="IPR038763">
    <property type="entry name" value="DHH_sf"/>
</dbReference>
<sequence>MSTNKGLTGIADRLQQAKKVLIAAHAYPDSDALGSQIALGNILSSMGKDVVLYCDEPVSHILEFLPGSNTLSTSLPEVEDFDCIVALDCGDAVRLGENREHLLQIRPVLVIDHHNGHKIFGDVSWVEDFRSSTGEMVYELSLLLGAELSYDTAYCLYAAIVSDTGSFKYSSTSARCLEIASKLVALGVRPVEIAGKIFDNFSKNRLCLLQNVLSTLQLYEGDQLAFIRVTCEQYQETGTIPEDTELFINYPRALDTVKVAVFLKETKEGRVSVSLRSKEKYDIAEVARKFGGGGHRNAAGFKVPDKTLDEVMSALLPDLRLLVN</sequence>
<dbReference type="PANTHER" id="PTHR47618:SF1">
    <property type="entry name" value="BIFUNCTIONAL OLIGORIBONUCLEASE AND PAP PHOSPHATASE NRNA"/>
    <property type="match status" value="1"/>
</dbReference>
<reference evidence="3 4" key="1">
    <citation type="submission" date="2020-08" db="EMBL/GenBank/DDBJ databases">
        <title>Bridging the membrane lipid divide: bacteria of the FCB group superphylum have the potential to synthesize archaeal ether lipids.</title>
        <authorList>
            <person name="Villanueva L."/>
            <person name="Von Meijenfeldt F.A.B."/>
            <person name="Westbye A.B."/>
            <person name="Yadav S."/>
            <person name="Hopmans E.C."/>
            <person name="Dutilh B.E."/>
            <person name="Sinninghe Damste J.S."/>
        </authorList>
    </citation>
    <scope>NUCLEOTIDE SEQUENCE [LARGE SCALE GENOMIC DNA]</scope>
    <source>
        <strain evidence="3">NIOZ-UU47</strain>
    </source>
</reference>
<dbReference type="InterPro" id="IPR003156">
    <property type="entry name" value="DHHA1_dom"/>
</dbReference>
<dbReference type="Gene3D" id="3.90.1640.10">
    <property type="entry name" value="inorganic pyrophosphatase (n-terminal core)"/>
    <property type="match status" value="1"/>
</dbReference>
<dbReference type="Pfam" id="PF02272">
    <property type="entry name" value="DHHA1"/>
    <property type="match status" value="1"/>
</dbReference>
<comment type="caution">
    <text evidence="3">The sequence shown here is derived from an EMBL/GenBank/DDBJ whole genome shotgun (WGS) entry which is preliminary data.</text>
</comment>
<dbReference type="EMBL" id="JACNJZ010000114">
    <property type="protein sequence ID" value="MBC8317901.1"/>
    <property type="molecule type" value="Genomic_DNA"/>
</dbReference>
<organism evidence="3 4">
    <name type="scientific">Candidatus Desulfobia pelagia</name>
    <dbReference type="NCBI Taxonomy" id="2841692"/>
    <lineage>
        <taxon>Bacteria</taxon>
        <taxon>Pseudomonadati</taxon>
        <taxon>Thermodesulfobacteriota</taxon>
        <taxon>Desulfobulbia</taxon>
        <taxon>Desulfobulbales</taxon>
        <taxon>Desulfobulbaceae</taxon>
        <taxon>Candidatus Desulfobia</taxon>
    </lineage>
</organism>
<dbReference type="AlphaFoldDB" id="A0A8J6TCQ9"/>
<dbReference type="InterPro" id="IPR001667">
    <property type="entry name" value="DDH_dom"/>
</dbReference>
<evidence type="ECO:0000259" key="2">
    <source>
        <dbReference type="Pfam" id="PF02272"/>
    </source>
</evidence>
<protein>
    <submittedName>
        <fullName evidence="3">Bifunctional oligoribonuclease/PAP phosphatase NrnA</fullName>
    </submittedName>
</protein>
<evidence type="ECO:0000259" key="1">
    <source>
        <dbReference type="Pfam" id="PF01368"/>
    </source>
</evidence>
<accession>A0A8J6TCQ9</accession>
<dbReference type="Pfam" id="PF01368">
    <property type="entry name" value="DHH"/>
    <property type="match status" value="1"/>
</dbReference>
<name>A0A8J6TCQ9_9BACT</name>
<dbReference type="Proteomes" id="UP000614424">
    <property type="component" value="Unassembled WGS sequence"/>
</dbReference>